<protein>
    <submittedName>
        <fullName evidence="2">Sel1 repeat family protein</fullName>
    </submittedName>
</protein>
<keyword evidence="1" id="KW-0732">Signal</keyword>
<dbReference type="InterPro" id="IPR011990">
    <property type="entry name" value="TPR-like_helical_dom_sf"/>
</dbReference>
<dbReference type="Pfam" id="PF08238">
    <property type="entry name" value="Sel1"/>
    <property type="match status" value="3"/>
</dbReference>
<dbReference type="Proteomes" id="UP000030960">
    <property type="component" value="Unassembled WGS sequence"/>
</dbReference>
<dbReference type="RefSeq" id="WP_052244293.1">
    <property type="nucleotide sequence ID" value="NZ_JSUQ01000003.1"/>
</dbReference>
<dbReference type="InterPro" id="IPR052945">
    <property type="entry name" value="Mitotic_Regulator"/>
</dbReference>
<comment type="caution">
    <text evidence="2">The sequence shown here is derived from an EMBL/GenBank/DDBJ whole genome shotgun (WGS) entry which is preliminary data.</text>
</comment>
<dbReference type="OrthoDB" id="5321503at2"/>
<dbReference type="AlphaFoldDB" id="A0A0B3SV27"/>
<evidence type="ECO:0000313" key="3">
    <source>
        <dbReference type="Proteomes" id="UP000030960"/>
    </source>
</evidence>
<proteinExistence type="predicted"/>
<evidence type="ECO:0000256" key="1">
    <source>
        <dbReference type="SAM" id="SignalP"/>
    </source>
</evidence>
<reference evidence="2 3" key="1">
    <citation type="submission" date="2014-10" db="EMBL/GenBank/DDBJ databases">
        <title>Genome sequence of Ponticoccus sp. strain UMTAT08 isolated from clonal culture of toxic dinoflagellate Alexandrium tamiyavanichii.</title>
        <authorList>
            <person name="Gan H.Y."/>
            <person name="Muhd D.-D."/>
            <person name="Mohd Noor M.E."/>
            <person name="Yeong Y.S."/>
            <person name="Usup G."/>
        </authorList>
    </citation>
    <scope>NUCLEOTIDE SEQUENCE [LARGE SCALE GENOMIC DNA]</scope>
    <source>
        <strain evidence="2 3">UMTAT08</strain>
    </source>
</reference>
<name>A0A0B3SV27_9RHOB</name>
<feature type="signal peptide" evidence="1">
    <location>
        <begin position="1"/>
        <end position="27"/>
    </location>
</feature>
<evidence type="ECO:0000313" key="2">
    <source>
        <dbReference type="EMBL" id="KHQ54304.1"/>
    </source>
</evidence>
<dbReference type="SMART" id="SM00671">
    <property type="entry name" value="SEL1"/>
    <property type="match status" value="6"/>
</dbReference>
<dbReference type="PANTHER" id="PTHR43628">
    <property type="entry name" value="ACTIVATOR OF C KINASE PROTEIN 1-RELATED"/>
    <property type="match status" value="1"/>
</dbReference>
<dbReference type="Pfam" id="PF11020">
    <property type="entry name" value="DUF2610"/>
    <property type="match status" value="1"/>
</dbReference>
<dbReference type="InterPro" id="IPR021277">
    <property type="entry name" value="DUF2610"/>
</dbReference>
<sequence length="457" mass="48919">MDSTGHRLCLAAVSALALAATALPATAGVEEACHRLAGSNLDSGLPAAFPGVPFEELDAARAIPACRAALAAEPGNPRLIYQLARALDASDDQFAEAARLYDRAAQSGFPLAINNLAALYADGRGVEKDMQRAITLFRDAAEAGLPMAMTNLAFLHWDGEGLPQDDARAVALFRQAAEAGDGQAMFWLGRARENGRGAARDLDKALEWYRAALRAGDTVAGLDAARLLLRDGDGHSPDHEAAAVEYRLAAAGGDPRAAGWLAGDIRAGRVAPADPDELLRLLTLAASTGDAQALLDLWQALHDAENHAQALTIAYRAYDRAAEAAPSEDSGWPVHRLMAARAVQQSLTASGQAPRSEDELRMFQTDYPVATIRRFTLGFDCSGETAQYGIYVWDWSRGHGMADAQFDWIEQTRGCTVPPEVRRSFAEVWDMAQAAGASYTDLTGQEIGDDGLRYIQK</sequence>
<dbReference type="PANTHER" id="PTHR43628:SF1">
    <property type="entry name" value="CHITIN SYNTHASE REGULATORY FACTOR 2-RELATED"/>
    <property type="match status" value="1"/>
</dbReference>
<accession>A0A0B3SV27</accession>
<dbReference type="STRING" id="561184.SAMN05216376_10510"/>
<dbReference type="SUPFAM" id="SSF81901">
    <property type="entry name" value="HCP-like"/>
    <property type="match status" value="2"/>
</dbReference>
<dbReference type="Gene3D" id="1.25.40.10">
    <property type="entry name" value="Tetratricopeptide repeat domain"/>
    <property type="match status" value="2"/>
</dbReference>
<dbReference type="EMBL" id="JSUQ01000003">
    <property type="protein sequence ID" value="KHQ54304.1"/>
    <property type="molecule type" value="Genomic_DNA"/>
</dbReference>
<dbReference type="InterPro" id="IPR006597">
    <property type="entry name" value="Sel1-like"/>
</dbReference>
<organism evidence="2 3">
    <name type="scientific">Mameliella alba</name>
    <dbReference type="NCBI Taxonomy" id="561184"/>
    <lineage>
        <taxon>Bacteria</taxon>
        <taxon>Pseudomonadati</taxon>
        <taxon>Pseudomonadota</taxon>
        <taxon>Alphaproteobacteria</taxon>
        <taxon>Rhodobacterales</taxon>
        <taxon>Roseobacteraceae</taxon>
        <taxon>Mameliella</taxon>
    </lineage>
</organism>
<keyword evidence="3" id="KW-1185">Reference proteome</keyword>
<gene>
    <name evidence="2" type="ORF">OA50_00896</name>
</gene>
<feature type="chain" id="PRO_5002099169" evidence="1">
    <location>
        <begin position="28"/>
        <end position="457"/>
    </location>
</feature>